<dbReference type="SUPFAM" id="SSF51197">
    <property type="entry name" value="Clavaminate synthase-like"/>
    <property type="match status" value="1"/>
</dbReference>
<dbReference type="FunCoup" id="A0A067LXW3">
    <property type="interactions" value="18"/>
</dbReference>
<dbReference type="HOGENOM" id="CLU_010119_6_2_1"/>
<evidence type="ECO:0000256" key="1">
    <source>
        <dbReference type="RuleBase" id="RU003682"/>
    </source>
</evidence>
<keyword evidence="1" id="KW-0479">Metal-binding</keyword>
<keyword evidence="1" id="KW-0560">Oxidoreductase</keyword>
<dbReference type="Pfam" id="PF14226">
    <property type="entry name" value="DIOX_N"/>
    <property type="match status" value="1"/>
</dbReference>
<dbReference type="AlphaFoldDB" id="A0A067LXW3"/>
<dbReference type="PANTHER" id="PTHR47990">
    <property type="entry name" value="2-OXOGLUTARATE (2OG) AND FE(II)-DEPENDENT OXYGENASE SUPERFAMILY PROTEIN-RELATED"/>
    <property type="match status" value="1"/>
</dbReference>
<feature type="domain" description="Fe2OG dioxygenase" evidence="2">
    <location>
        <begin position="163"/>
        <end position="286"/>
    </location>
</feature>
<dbReference type="InterPro" id="IPR044861">
    <property type="entry name" value="IPNS-like_FE2OG_OXY"/>
</dbReference>
<dbReference type="GO" id="GO:0046872">
    <property type="term" value="F:metal ion binding"/>
    <property type="evidence" value="ECO:0007669"/>
    <property type="project" value="UniProtKB-KW"/>
</dbReference>
<organism evidence="3 4">
    <name type="scientific">Botryobasidium botryosum (strain FD-172 SS1)</name>
    <dbReference type="NCBI Taxonomy" id="930990"/>
    <lineage>
        <taxon>Eukaryota</taxon>
        <taxon>Fungi</taxon>
        <taxon>Dikarya</taxon>
        <taxon>Basidiomycota</taxon>
        <taxon>Agaricomycotina</taxon>
        <taxon>Agaricomycetes</taxon>
        <taxon>Cantharellales</taxon>
        <taxon>Botryobasidiaceae</taxon>
        <taxon>Botryobasidium</taxon>
    </lineage>
</organism>
<dbReference type="OrthoDB" id="406156at2759"/>
<dbReference type="PROSITE" id="PS51471">
    <property type="entry name" value="FE2OG_OXY"/>
    <property type="match status" value="1"/>
</dbReference>
<dbReference type="InterPro" id="IPR027443">
    <property type="entry name" value="IPNS-like_sf"/>
</dbReference>
<name>A0A067LXW3_BOTB1</name>
<comment type="similarity">
    <text evidence="1">Belongs to the iron/ascorbate-dependent oxidoreductase family.</text>
</comment>
<evidence type="ECO:0000259" key="2">
    <source>
        <dbReference type="PROSITE" id="PS51471"/>
    </source>
</evidence>
<accession>A0A067LXW3</accession>
<keyword evidence="4" id="KW-1185">Reference proteome</keyword>
<sequence>MDSNSTQIKCIDVSVVSDSAAISEALQTLGFLSIKAAGTPSPSQIDRMFSISEHFFINEGTLEKEKVSINRRNAGWVKVRQETLDVAGHPKGDIKEAFNMHKFTSAGEPLQPLPPTLSQHTSEISTFMQACHSLCMKLLEAFAQTLELPRDFFTSKHAYERPQGTVLRLLYYPPTIVPSTNEASNINNEDNPPVDQEGDIRAGAHSDYGSITLLFQKDVGGLQILLPNGEWLDAPAENDAILVNVGDSFDFWTGGLFKSTQHRVALPRTAAEKAQARYSIVYFLHAADDVPLSRIPRKGLKGSETSEITTQAADNQSVRARFGIDPDEVLTSKEWLERRLAATYTKGRKD</sequence>
<evidence type="ECO:0000313" key="3">
    <source>
        <dbReference type="EMBL" id="KDQ08228.1"/>
    </source>
</evidence>
<dbReference type="STRING" id="930990.A0A067LXW3"/>
<dbReference type="InterPro" id="IPR005123">
    <property type="entry name" value="Oxoglu/Fe-dep_dioxygenase_dom"/>
</dbReference>
<dbReference type="InterPro" id="IPR026992">
    <property type="entry name" value="DIOX_N"/>
</dbReference>
<dbReference type="InterPro" id="IPR050231">
    <property type="entry name" value="Iron_ascorbate_oxido_reductase"/>
</dbReference>
<dbReference type="EMBL" id="KL198093">
    <property type="protein sequence ID" value="KDQ08228.1"/>
    <property type="molecule type" value="Genomic_DNA"/>
</dbReference>
<dbReference type="GO" id="GO:0016491">
    <property type="term" value="F:oxidoreductase activity"/>
    <property type="evidence" value="ECO:0007669"/>
    <property type="project" value="UniProtKB-KW"/>
</dbReference>
<dbReference type="InParanoid" id="A0A067LXW3"/>
<proteinExistence type="inferred from homology"/>
<evidence type="ECO:0000313" key="4">
    <source>
        <dbReference type="Proteomes" id="UP000027195"/>
    </source>
</evidence>
<gene>
    <name evidence="3" type="ORF">BOTBODRAFT_38059</name>
</gene>
<dbReference type="Pfam" id="PF03171">
    <property type="entry name" value="2OG-FeII_Oxy"/>
    <property type="match status" value="1"/>
</dbReference>
<reference evidence="4" key="1">
    <citation type="journal article" date="2014" name="Proc. Natl. Acad. Sci. U.S.A.">
        <title>Extensive sampling of basidiomycete genomes demonstrates inadequacy of the white-rot/brown-rot paradigm for wood decay fungi.</title>
        <authorList>
            <person name="Riley R."/>
            <person name="Salamov A.A."/>
            <person name="Brown D.W."/>
            <person name="Nagy L.G."/>
            <person name="Floudas D."/>
            <person name="Held B.W."/>
            <person name="Levasseur A."/>
            <person name="Lombard V."/>
            <person name="Morin E."/>
            <person name="Otillar R."/>
            <person name="Lindquist E.A."/>
            <person name="Sun H."/>
            <person name="LaButti K.M."/>
            <person name="Schmutz J."/>
            <person name="Jabbour D."/>
            <person name="Luo H."/>
            <person name="Baker S.E."/>
            <person name="Pisabarro A.G."/>
            <person name="Walton J.D."/>
            <person name="Blanchette R.A."/>
            <person name="Henrissat B."/>
            <person name="Martin F."/>
            <person name="Cullen D."/>
            <person name="Hibbett D.S."/>
            <person name="Grigoriev I.V."/>
        </authorList>
    </citation>
    <scope>NUCLEOTIDE SEQUENCE [LARGE SCALE GENOMIC DNA]</scope>
    <source>
        <strain evidence="4">FD-172 SS1</strain>
    </source>
</reference>
<keyword evidence="1" id="KW-0408">Iron</keyword>
<dbReference type="Proteomes" id="UP000027195">
    <property type="component" value="Unassembled WGS sequence"/>
</dbReference>
<protein>
    <recommendedName>
        <fullName evidence="2">Fe2OG dioxygenase domain-containing protein</fullName>
    </recommendedName>
</protein>
<dbReference type="Gene3D" id="2.60.120.330">
    <property type="entry name" value="B-lactam Antibiotic, Isopenicillin N Synthase, Chain"/>
    <property type="match status" value="1"/>
</dbReference>